<dbReference type="GO" id="GO:0006508">
    <property type="term" value="P:proteolysis"/>
    <property type="evidence" value="ECO:0007669"/>
    <property type="project" value="UniProtKB-KW"/>
</dbReference>
<proteinExistence type="inferred from homology"/>
<keyword evidence="7" id="KW-1185">Reference proteome</keyword>
<evidence type="ECO:0000256" key="1">
    <source>
        <dbReference type="ARBA" id="ARBA00005234"/>
    </source>
</evidence>
<reference evidence="6" key="1">
    <citation type="submission" date="2023-05" db="EMBL/GenBank/DDBJ databases">
        <authorList>
            <person name="Huff M."/>
        </authorList>
    </citation>
    <scope>NUCLEOTIDE SEQUENCE</scope>
</reference>
<organism evidence="6 7">
    <name type="scientific">Fraxinus pennsylvanica</name>
    <dbReference type="NCBI Taxonomy" id="56036"/>
    <lineage>
        <taxon>Eukaryota</taxon>
        <taxon>Viridiplantae</taxon>
        <taxon>Streptophyta</taxon>
        <taxon>Embryophyta</taxon>
        <taxon>Tracheophyta</taxon>
        <taxon>Spermatophyta</taxon>
        <taxon>Magnoliopsida</taxon>
        <taxon>eudicotyledons</taxon>
        <taxon>Gunneridae</taxon>
        <taxon>Pentapetalae</taxon>
        <taxon>asterids</taxon>
        <taxon>lamiids</taxon>
        <taxon>Lamiales</taxon>
        <taxon>Oleaceae</taxon>
        <taxon>Oleeae</taxon>
        <taxon>Fraxinus</taxon>
    </lineage>
</organism>
<feature type="domain" description="Ubiquitin-like protease family profile" evidence="5">
    <location>
        <begin position="318"/>
        <end position="523"/>
    </location>
</feature>
<feature type="region of interest" description="Disordered" evidence="4">
    <location>
        <begin position="235"/>
        <end position="258"/>
    </location>
</feature>
<dbReference type="InterPro" id="IPR038765">
    <property type="entry name" value="Papain-like_cys_pep_sf"/>
</dbReference>
<evidence type="ECO:0000256" key="3">
    <source>
        <dbReference type="ARBA" id="ARBA00022801"/>
    </source>
</evidence>
<accession>A0AAD1YTK9</accession>
<dbReference type="GO" id="GO:0008234">
    <property type="term" value="F:cysteine-type peptidase activity"/>
    <property type="evidence" value="ECO:0007669"/>
    <property type="project" value="InterPro"/>
</dbReference>
<comment type="similarity">
    <text evidence="1">Belongs to the peptidase C48 family.</text>
</comment>
<dbReference type="PANTHER" id="PTHR47764">
    <property type="entry name" value="UBIQUITIN-LIKE-SPECIFIC PROTEASE 2B-RELATED"/>
    <property type="match status" value="1"/>
</dbReference>
<dbReference type="Pfam" id="PF02902">
    <property type="entry name" value="Peptidase_C48"/>
    <property type="match status" value="1"/>
</dbReference>
<name>A0AAD1YTK9_9LAMI</name>
<dbReference type="EMBL" id="OU503037">
    <property type="protein sequence ID" value="CAI9757007.1"/>
    <property type="molecule type" value="Genomic_DNA"/>
</dbReference>
<evidence type="ECO:0000259" key="5">
    <source>
        <dbReference type="PROSITE" id="PS50600"/>
    </source>
</evidence>
<dbReference type="PROSITE" id="PS50600">
    <property type="entry name" value="ULP_PROTEASE"/>
    <property type="match status" value="1"/>
</dbReference>
<evidence type="ECO:0000256" key="4">
    <source>
        <dbReference type="SAM" id="MobiDB-lite"/>
    </source>
</evidence>
<dbReference type="Proteomes" id="UP000834106">
    <property type="component" value="Chromosome 2"/>
</dbReference>
<keyword evidence="2" id="KW-0645">Protease</keyword>
<protein>
    <recommendedName>
        <fullName evidence="5">Ubiquitin-like protease family profile domain-containing protein</fullName>
    </recommendedName>
</protein>
<dbReference type="InterPro" id="IPR057375">
    <property type="entry name" value="ULP2A/B_PH"/>
</dbReference>
<dbReference type="InterPro" id="IPR003653">
    <property type="entry name" value="Peptidase_C48_C"/>
</dbReference>
<keyword evidence="3" id="KW-0378">Hydrolase</keyword>
<evidence type="ECO:0000256" key="2">
    <source>
        <dbReference type="ARBA" id="ARBA00022670"/>
    </source>
</evidence>
<evidence type="ECO:0000313" key="7">
    <source>
        <dbReference type="Proteomes" id="UP000834106"/>
    </source>
</evidence>
<gene>
    <name evidence="6" type="ORF">FPE_LOCUS4437</name>
</gene>
<dbReference type="PANTHER" id="PTHR47764:SF2">
    <property type="entry name" value="UBIQUITIN-LIKE PROTEASE FAMILY PROFILE DOMAIN-CONTAINING PROTEIN"/>
    <property type="match status" value="1"/>
</dbReference>
<sequence>MKKKIVQIGRGEELLDTYSSWAYSHWSGLLSKSGRSLQSLDGSFNNKWKAAPAIDALLFSLILFCVTCYSTSSSPPLCRLLHEHQQPFFALLATAGAGAGAVEMISDMGFEPIDQSSVAGETENQSKEIGKVLCSDVGAAEIDHNYSTASFLSPLDTKDCSNKNNSGFDDDRLVNSRSQEQIADIRLDKLKPGSFLPSVKCSSSPEAASYVKDHENCGFLKSSCNDETISMVSDVDESMNKRSPSSSIADDDASSDGPSSANFFSGCNMVDGRMEIDFYADYINYRGVHYVDSTVTFSRSSVIVKSKTINGNPGTFHIQLEIEDIIKIESQWSARYELGLISVHFVSNSAVGDETVDNTSGIQELYFPAVDSNWYEKQEAIESLNMRYKELWKVRLDIEREDCTEATHEGKAMQQSRSYFPNYHWSLIVICYFGKVVDYEDVDANKLARVPCILHMDSIKGSHAGLKDLMQSYLWEEWKERQKETHEDLYSKFRNLKFISLELPQQQNSFDCGLFLLHYVELFLEEVPADFNIHKITSLSNFLTADWFPPGEASIKRAHIERLIYDLCENHSGGSSSSIGSDMHCYPNGSKTTNEYGNAEQLVSEKSVPTQDCHVSSLVGSGVEMTLLQTSSSRSTQCASNTGLVLREFFEPGSASGSFIDGHCQAFEHRSSLNELKRPISPIQEEMEANGHFVYTTPAEIAYPDITAEASIFPYPCGDFRLESVPHAALEDSDSSPADSVCDSDNLLEVKDDEKCLSVGEISLEDKIQEPRCVSPENVEHLPEFFGSASGKMPNAAESRCHDQTSEHNDNAHSIISFPNNLQEFYHQGNEFLSDGMGRECFADCPASASGEILLDASDSESPIRMLDQNDHVDALARSLKNSPQSSPHDDDIMLDDVDIGSESVMESDMQRAAKRMRLDPVTQEEELMSNLSKDDPPL</sequence>
<dbReference type="Gene3D" id="3.40.395.10">
    <property type="entry name" value="Adenoviral Proteinase, Chain A"/>
    <property type="match status" value="1"/>
</dbReference>
<dbReference type="SUPFAM" id="SSF54001">
    <property type="entry name" value="Cysteine proteinases"/>
    <property type="match status" value="1"/>
</dbReference>
<feature type="region of interest" description="Disordered" evidence="4">
    <location>
        <begin position="880"/>
        <end position="939"/>
    </location>
</feature>
<evidence type="ECO:0000313" key="6">
    <source>
        <dbReference type="EMBL" id="CAI9757007.1"/>
    </source>
</evidence>
<dbReference type="Pfam" id="PF25352">
    <property type="entry name" value="PH_ULP"/>
    <property type="match status" value="1"/>
</dbReference>
<dbReference type="AlphaFoldDB" id="A0AAD1YTK9"/>